<dbReference type="EMBL" id="CAJNOC010000899">
    <property type="protein sequence ID" value="CAF0815069.1"/>
    <property type="molecule type" value="Genomic_DNA"/>
</dbReference>
<feature type="compositionally biased region" description="Polar residues" evidence="1">
    <location>
        <begin position="70"/>
        <end position="80"/>
    </location>
</feature>
<proteinExistence type="predicted"/>
<organism evidence="2 3">
    <name type="scientific">Brachionus calyciflorus</name>
    <dbReference type="NCBI Taxonomy" id="104777"/>
    <lineage>
        <taxon>Eukaryota</taxon>
        <taxon>Metazoa</taxon>
        <taxon>Spiralia</taxon>
        <taxon>Gnathifera</taxon>
        <taxon>Rotifera</taxon>
        <taxon>Eurotatoria</taxon>
        <taxon>Monogononta</taxon>
        <taxon>Pseudotrocha</taxon>
        <taxon>Ploima</taxon>
        <taxon>Brachionidae</taxon>
        <taxon>Brachionus</taxon>
    </lineage>
</organism>
<reference evidence="2" key="1">
    <citation type="submission" date="2021-02" db="EMBL/GenBank/DDBJ databases">
        <authorList>
            <person name="Nowell W R."/>
        </authorList>
    </citation>
    <scope>NUCLEOTIDE SEQUENCE</scope>
    <source>
        <strain evidence="2">Ploen Becks lab</strain>
    </source>
</reference>
<sequence>MNEGASAFLFSSAHKIHTIKYLLPENDSDRDTNSEIGSVAGSIEGDDSIVDCFGEIEEEFDFEEDEKTLDNSSSVTSTLTDKGINNDATDEEDGDDEVIQIENKFSDINLNPPTTCVKSKMKFYENKSKDCVQYSGKIEEEIGRVLSKKKSIFM</sequence>
<evidence type="ECO:0000313" key="3">
    <source>
        <dbReference type="Proteomes" id="UP000663879"/>
    </source>
</evidence>
<comment type="caution">
    <text evidence="2">The sequence shown here is derived from an EMBL/GenBank/DDBJ whole genome shotgun (WGS) entry which is preliminary data.</text>
</comment>
<evidence type="ECO:0000256" key="1">
    <source>
        <dbReference type="SAM" id="MobiDB-lite"/>
    </source>
</evidence>
<feature type="region of interest" description="Disordered" evidence="1">
    <location>
        <begin position="62"/>
        <end position="95"/>
    </location>
</feature>
<keyword evidence="3" id="KW-1185">Reference proteome</keyword>
<evidence type="ECO:0000313" key="2">
    <source>
        <dbReference type="EMBL" id="CAF0815069.1"/>
    </source>
</evidence>
<dbReference type="AlphaFoldDB" id="A0A813TQL8"/>
<gene>
    <name evidence="2" type="ORF">OXX778_LOCUS7170</name>
</gene>
<name>A0A813TQL8_9BILA</name>
<protein>
    <submittedName>
        <fullName evidence="2">Uncharacterized protein</fullName>
    </submittedName>
</protein>
<accession>A0A813TQL8</accession>
<dbReference type="Proteomes" id="UP000663879">
    <property type="component" value="Unassembled WGS sequence"/>
</dbReference>